<keyword evidence="2" id="KW-0677">Repeat</keyword>
<feature type="zinc finger region" description="C3H1-type" evidence="5">
    <location>
        <begin position="505"/>
        <end position="533"/>
    </location>
</feature>
<dbReference type="SMART" id="SM00356">
    <property type="entry name" value="ZnF_C3H1"/>
    <property type="match status" value="1"/>
</dbReference>
<feature type="compositionally biased region" description="Low complexity" evidence="6">
    <location>
        <begin position="669"/>
        <end position="692"/>
    </location>
</feature>
<keyword evidence="4 5" id="KW-0862">Zinc</keyword>
<dbReference type="SUPFAM" id="SSF90229">
    <property type="entry name" value="CCCH zinc finger"/>
    <property type="match status" value="1"/>
</dbReference>
<keyword evidence="9" id="KW-1185">Reference proteome</keyword>
<dbReference type="OrthoDB" id="410307at2759"/>
<dbReference type="Gene3D" id="4.10.1000.10">
    <property type="entry name" value="Zinc finger, CCCH-type"/>
    <property type="match status" value="1"/>
</dbReference>
<organism evidence="8 9">
    <name type="scientific">Sporidiobolus salmonicolor</name>
    <name type="common">Yeast-like fungus</name>
    <name type="synonym">Sporobolomyces salmonicolor</name>
    <dbReference type="NCBI Taxonomy" id="5005"/>
    <lineage>
        <taxon>Eukaryota</taxon>
        <taxon>Fungi</taxon>
        <taxon>Dikarya</taxon>
        <taxon>Basidiomycota</taxon>
        <taxon>Pucciniomycotina</taxon>
        <taxon>Microbotryomycetes</taxon>
        <taxon>Sporidiobolales</taxon>
        <taxon>Sporidiobolaceae</taxon>
        <taxon>Sporobolomyces</taxon>
    </lineage>
</organism>
<evidence type="ECO:0000256" key="6">
    <source>
        <dbReference type="SAM" id="MobiDB-lite"/>
    </source>
</evidence>
<evidence type="ECO:0000256" key="3">
    <source>
        <dbReference type="ARBA" id="ARBA00022771"/>
    </source>
</evidence>
<feature type="region of interest" description="Disordered" evidence="6">
    <location>
        <begin position="289"/>
        <end position="317"/>
    </location>
</feature>
<feature type="compositionally biased region" description="Low complexity" evidence="6">
    <location>
        <begin position="733"/>
        <end position="750"/>
    </location>
</feature>
<dbReference type="GO" id="GO:0008270">
    <property type="term" value="F:zinc ion binding"/>
    <property type="evidence" value="ECO:0007669"/>
    <property type="project" value="UniProtKB-KW"/>
</dbReference>
<dbReference type="PROSITE" id="PS50103">
    <property type="entry name" value="ZF_C3H1"/>
    <property type="match status" value="1"/>
</dbReference>
<feature type="compositionally biased region" description="Basic and acidic residues" evidence="6">
    <location>
        <begin position="103"/>
        <end position="120"/>
    </location>
</feature>
<evidence type="ECO:0000256" key="2">
    <source>
        <dbReference type="ARBA" id="ARBA00022737"/>
    </source>
</evidence>
<evidence type="ECO:0000256" key="5">
    <source>
        <dbReference type="PROSITE-ProRule" id="PRU00723"/>
    </source>
</evidence>
<evidence type="ECO:0000313" key="9">
    <source>
        <dbReference type="Proteomes" id="UP000243876"/>
    </source>
</evidence>
<feature type="compositionally biased region" description="Low complexity" evidence="6">
    <location>
        <begin position="91"/>
        <end position="100"/>
    </location>
</feature>
<feature type="compositionally biased region" description="Basic and acidic residues" evidence="6">
    <location>
        <begin position="63"/>
        <end position="80"/>
    </location>
</feature>
<dbReference type="Pfam" id="PF00642">
    <property type="entry name" value="zf-CCCH"/>
    <property type="match status" value="1"/>
</dbReference>
<dbReference type="GO" id="GO:0003729">
    <property type="term" value="F:mRNA binding"/>
    <property type="evidence" value="ECO:0007669"/>
    <property type="project" value="InterPro"/>
</dbReference>
<feature type="compositionally biased region" description="Low complexity" evidence="6">
    <location>
        <begin position="544"/>
        <end position="557"/>
    </location>
</feature>
<sequence length="810" mass="85450">MFSVSAEYDADASDSEGGPSRVMTSKATLAPGPSATSRTHPPAPPLWNESGWHAGNFTFSPFDAEHDEKGKAVEERRASWESHSSGGSGSLGVAVTSSTGAKRISEEVKNDSNHPDESKAGRSKLAPTAQPFVFSPKAAVSSPPLTASVAPYTRLTPLNTSLPLPSQYVSAPATHYSVQPRRASLADSHSSSPLEPYTPPYSLMDSSFDAEGHLVAHGSKYAIADEILQLQSVPLAQMDPEHLEELSAFQGPAGGRSRTRSESEHLLHGIETWQIEQQQQAPMTFPLRQGPFAAPPASASISPERSRSSSVASTASSYFAPRPQLERAATSAQLQSYFGPSPVEVNPPTLPGGFDSFDPTYPAAPHRLSRTSSFSIDSAQPYPPLAHPEPFNLTPEDPLYISARQVFVDSSCSSLNGPPSISHRQTMSAHFDRAMHTLNPLATLYGLSQEAANALLAEPAKSGVSEIVLKVAAMRGRQQQMQSVQRSAMGQLLPGPSPNNRKLALYKTELCRSWEEKGSCRYGIKCQFAHGVQELREVSRHPKSTASAPTSEPTSRAESPSEPVSRLAHRMTSTAVTGAPQRNFGPLLSTYLGSSSAGSSSNGSALSSLANSPTQSLRPELAVPPNTSSSSDPFGSSVFGGLGLGIQLGRPGQAPPTYQDPPRSRLHRLAGLSSGASSTSLTGSSTTTSPVVSTATTFTTTVPHQRTNSNNSTFSSVSSAASAFSTPFLQRHGSSSSLSSGCGPSSPAALRPVGHDWLGQGQSPTKSSTLDWNMPETEDLLTIDESTHSVSAAGQLTNRFADLSVSGSHA</sequence>
<evidence type="ECO:0000259" key="7">
    <source>
        <dbReference type="PROSITE" id="PS50103"/>
    </source>
</evidence>
<dbReference type="EMBL" id="CENE01000002">
    <property type="protein sequence ID" value="CEQ39047.1"/>
    <property type="molecule type" value="Genomic_DNA"/>
</dbReference>
<dbReference type="PANTHER" id="PTHR12547:SF18">
    <property type="entry name" value="PROTEIN TIS11"/>
    <property type="match status" value="1"/>
</dbReference>
<evidence type="ECO:0000256" key="1">
    <source>
        <dbReference type="ARBA" id="ARBA00022723"/>
    </source>
</evidence>
<keyword evidence="3 5" id="KW-0863">Zinc-finger</keyword>
<feature type="compositionally biased region" description="Low complexity" evidence="6">
    <location>
        <begin position="593"/>
        <end position="612"/>
    </location>
</feature>
<feature type="compositionally biased region" description="Low complexity" evidence="6">
    <location>
        <begin position="295"/>
        <end position="317"/>
    </location>
</feature>
<feature type="compositionally biased region" description="Low complexity" evidence="6">
    <location>
        <begin position="628"/>
        <end position="637"/>
    </location>
</feature>
<accession>A0A0D6EG95</accession>
<feature type="domain" description="C3H1-type" evidence="7">
    <location>
        <begin position="505"/>
        <end position="533"/>
    </location>
</feature>
<dbReference type="AlphaFoldDB" id="A0A0D6EG95"/>
<evidence type="ECO:0000256" key="4">
    <source>
        <dbReference type="ARBA" id="ARBA00022833"/>
    </source>
</evidence>
<dbReference type="InterPro" id="IPR036855">
    <property type="entry name" value="Znf_CCCH_sf"/>
</dbReference>
<name>A0A0D6EG95_SPOSA</name>
<feature type="region of interest" description="Disordered" evidence="6">
    <location>
        <begin position="593"/>
        <end position="692"/>
    </location>
</feature>
<dbReference type="InterPro" id="IPR045877">
    <property type="entry name" value="ZFP36-like"/>
</dbReference>
<feature type="region of interest" description="Disordered" evidence="6">
    <location>
        <begin position="733"/>
        <end position="772"/>
    </location>
</feature>
<protein>
    <submittedName>
        <fullName evidence="8">SPOSA6832_00559-mRNA-1:cds</fullName>
    </submittedName>
</protein>
<reference evidence="9" key="1">
    <citation type="submission" date="2015-02" db="EMBL/GenBank/DDBJ databases">
        <authorList>
            <person name="Gon?alves P."/>
        </authorList>
    </citation>
    <scope>NUCLEOTIDE SEQUENCE [LARGE SCALE GENOMIC DNA]</scope>
</reference>
<evidence type="ECO:0000313" key="8">
    <source>
        <dbReference type="EMBL" id="CEQ39047.1"/>
    </source>
</evidence>
<keyword evidence="1 5" id="KW-0479">Metal-binding</keyword>
<gene>
    <name evidence="8" type="primary">SPOSA6832_00559</name>
</gene>
<feature type="region of interest" description="Disordered" evidence="6">
    <location>
        <begin position="537"/>
        <end position="568"/>
    </location>
</feature>
<proteinExistence type="predicted"/>
<dbReference type="InterPro" id="IPR000571">
    <property type="entry name" value="Znf_CCCH"/>
</dbReference>
<dbReference type="PANTHER" id="PTHR12547">
    <property type="entry name" value="CCCH ZINC FINGER/TIS11-RELATED"/>
    <property type="match status" value="1"/>
</dbReference>
<feature type="compositionally biased region" description="Polar residues" evidence="6">
    <location>
        <begin position="760"/>
        <end position="771"/>
    </location>
</feature>
<dbReference type="FunFam" id="4.10.1000.10:FF:000001">
    <property type="entry name" value="zinc finger CCCH domain-containing protein 15-like"/>
    <property type="match status" value="1"/>
</dbReference>
<feature type="region of interest" description="Disordered" evidence="6">
    <location>
        <begin position="1"/>
        <end position="126"/>
    </location>
</feature>
<dbReference type="Proteomes" id="UP000243876">
    <property type="component" value="Unassembled WGS sequence"/>
</dbReference>